<dbReference type="VEuPathDB" id="FungiDB:ASPWEDRAFT_39592"/>
<dbReference type="AlphaFoldDB" id="A0A1L9RSS4"/>
<name>A0A1L9RSS4_ASPWE</name>
<evidence type="ECO:0000313" key="2">
    <source>
        <dbReference type="EMBL" id="OJJ37867.1"/>
    </source>
</evidence>
<feature type="region of interest" description="Disordered" evidence="1">
    <location>
        <begin position="186"/>
        <end position="208"/>
    </location>
</feature>
<proteinExistence type="predicted"/>
<keyword evidence="3" id="KW-1185">Reference proteome</keyword>
<gene>
    <name evidence="2" type="ORF">ASPWEDRAFT_39592</name>
</gene>
<protein>
    <submittedName>
        <fullName evidence="2">Uncharacterized protein</fullName>
    </submittedName>
</protein>
<dbReference type="OrthoDB" id="5083627at2759"/>
<dbReference type="EMBL" id="KV878211">
    <property type="protein sequence ID" value="OJJ37867.1"/>
    <property type="molecule type" value="Genomic_DNA"/>
</dbReference>
<reference evidence="3" key="1">
    <citation type="journal article" date="2017" name="Genome Biol.">
        <title>Comparative genomics reveals high biological diversity and specific adaptations in the industrially and medically important fungal genus Aspergillus.</title>
        <authorList>
            <person name="de Vries R.P."/>
            <person name="Riley R."/>
            <person name="Wiebenga A."/>
            <person name="Aguilar-Osorio G."/>
            <person name="Amillis S."/>
            <person name="Uchima C.A."/>
            <person name="Anderluh G."/>
            <person name="Asadollahi M."/>
            <person name="Askin M."/>
            <person name="Barry K."/>
            <person name="Battaglia E."/>
            <person name="Bayram O."/>
            <person name="Benocci T."/>
            <person name="Braus-Stromeyer S.A."/>
            <person name="Caldana C."/>
            <person name="Canovas D."/>
            <person name="Cerqueira G.C."/>
            <person name="Chen F."/>
            <person name="Chen W."/>
            <person name="Choi C."/>
            <person name="Clum A."/>
            <person name="Dos Santos R.A."/>
            <person name="Damasio A.R."/>
            <person name="Diallinas G."/>
            <person name="Emri T."/>
            <person name="Fekete E."/>
            <person name="Flipphi M."/>
            <person name="Freyberg S."/>
            <person name="Gallo A."/>
            <person name="Gournas C."/>
            <person name="Habgood R."/>
            <person name="Hainaut M."/>
            <person name="Harispe M.L."/>
            <person name="Henrissat B."/>
            <person name="Hilden K.S."/>
            <person name="Hope R."/>
            <person name="Hossain A."/>
            <person name="Karabika E."/>
            <person name="Karaffa L."/>
            <person name="Karanyi Z."/>
            <person name="Krasevec N."/>
            <person name="Kuo A."/>
            <person name="Kusch H."/>
            <person name="LaButti K."/>
            <person name="Lagendijk E.L."/>
            <person name="Lapidus A."/>
            <person name="Levasseur A."/>
            <person name="Lindquist E."/>
            <person name="Lipzen A."/>
            <person name="Logrieco A.F."/>
            <person name="MacCabe A."/>
            <person name="Maekelae M.R."/>
            <person name="Malavazi I."/>
            <person name="Melin P."/>
            <person name="Meyer V."/>
            <person name="Mielnichuk N."/>
            <person name="Miskei M."/>
            <person name="Molnar A.P."/>
            <person name="Mule G."/>
            <person name="Ngan C.Y."/>
            <person name="Orejas M."/>
            <person name="Orosz E."/>
            <person name="Ouedraogo J.P."/>
            <person name="Overkamp K.M."/>
            <person name="Park H.-S."/>
            <person name="Perrone G."/>
            <person name="Piumi F."/>
            <person name="Punt P.J."/>
            <person name="Ram A.F."/>
            <person name="Ramon A."/>
            <person name="Rauscher S."/>
            <person name="Record E."/>
            <person name="Riano-Pachon D.M."/>
            <person name="Robert V."/>
            <person name="Roehrig J."/>
            <person name="Ruller R."/>
            <person name="Salamov A."/>
            <person name="Salih N.S."/>
            <person name="Samson R.A."/>
            <person name="Sandor E."/>
            <person name="Sanguinetti M."/>
            <person name="Schuetze T."/>
            <person name="Sepcic K."/>
            <person name="Shelest E."/>
            <person name="Sherlock G."/>
            <person name="Sophianopoulou V."/>
            <person name="Squina F.M."/>
            <person name="Sun H."/>
            <person name="Susca A."/>
            <person name="Todd R.B."/>
            <person name="Tsang A."/>
            <person name="Unkles S.E."/>
            <person name="van de Wiele N."/>
            <person name="van Rossen-Uffink D."/>
            <person name="Oliveira J.V."/>
            <person name="Vesth T.C."/>
            <person name="Visser J."/>
            <person name="Yu J.-H."/>
            <person name="Zhou M."/>
            <person name="Andersen M.R."/>
            <person name="Archer D.B."/>
            <person name="Baker S.E."/>
            <person name="Benoit I."/>
            <person name="Brakhage A.A."/>
            <person name="Braus G.H."/>
            <person name="Fischer R."/>
            <person name="Frisvad J.C."/>
            <person name="Goldman G.H."/>
            <person name="Houbraken J."/>
            <person name="Oakley B."/>
            <person name="Pocsi I."/>
            <person name="Scazzocchio C."/>
            <person name="Seiboth B."/>
            <person name="vanKuyk P.A."/>
            <person name="Wortman J."/>
            <person name="Dyer P.S."/>
            <person name="Grigoriev I.V."/>
        </authorList>
    </citation>
    <scope>NUCLEOTIDE SEQUENCE [LARGE SCALE GENOMIC DNA]</scope>
    <source>
        <strain evidence="3">DTO 134E9</strain>
    </source>
</reference>
<sequence length="520" mass="57477">MDPPLTFPSRTEFHKALINANVSTTDQWDVVASYSQEKLQPLLKKYWSEKIGPTSISLPPHRSGHGRHALTTTYTLDLSAPHFEFEKLKNDAGSTSMARITWAFTGTSDEVDKQNTHEKTTLTAEDGFSLSVLTPLYAIGSGTEDISKAKTSHEIIDFSHGVHSSYKITLQFQNTEATTWTVHYKGSAKESSHATSGSKTDSKDDDKQGIADELNDAAKDIAGELNNKSRVKGFRFTLGEVKNTPNPKDYVLTPEKFQFTVDRGILSIFINVKGGDGKGNSAPQFKLAHDNHFAPMPKGYDASIILSKNLIRDKYMIPQIQEKCGHMLKDHGGVTTDDGLLGPSVKLKFNNGKVWSGFKTGGGVITEGHIDIDWDNYPLVLTLFDDSSTLEPRYKWKWDNALVTLTYWNITPKAGRSRDHTTSMHASIPENSSPVATFTNNDHLEFKIAFTEKNQPNAKFTDIGGAGASGSVSFQTFDMNLPDINFFRTQNVVAPGEDIITPKSTMCPCDLFIFGSMESK</sequence>
<evidence type="ECO:0000313" key="3">
    <source>
        <dbReference type="Proteomes" id="UP000184383"/>
    </source>
</evidence>
<evidence type="ECO:0000256" key="1">
    <source>
        <dbReference type="SAM" id="MobiDB-lite"/>
    </source>
</evidence>
<organism evidence="2 3">
    <name type="scientific">Aspergillus wentii DTO 134E9</name>
    <dbReference type="NCBI Taxonomy" id="1073089"/>
    <lineage>
        <taxon>Eukaryota</taxon>
        <taxon>Fungi</taxon>
        <taxon>Dikarya</taxon>
        <taxon>Ascomycota</taxon>
        <taxon>Pezizomycotina</taxon>
        <taxon>Eurotiomycetes</taxon>
        <taxon>Eurotiomycetidae</taxon>
        <taxon>Eurotiales</taxon>
        <taxon>Aspergillaceae</taxon>
        <taxon>Aspergillus</taxon>
        <taxon>Aspergillus subgen. Cremei</taxon>
    </lineage>
</organism>
<dbReference type="GeneID" id="63750978"/>
<dbReference type="RefSeq" id="XP_040691543.1">
    <property type="nucleotide sequence ID" value="XM_040835130.1"/>
</dbReference>
<dbReference type="Proteomes" id="UP000184383">
    <property type="component" value="Unassembled WGS sequence"/>
</dbReference>
<accession>A0A1L9RSS4</accession>